<evidence type="ECO:0000313" key="2">
    <source>
        <dbReference type="Proteomes" id="UP001637618"/>
    </source>
</evidence>
<evidence type="ECO:0000313" key="1">
    <source>
        <dbReference type="EMBL" id="MFO2480277.1"/>
    </source>
</evidence>
<reference evidence="1" key="1">
    <citation type="submission" date="2022-11" db="EMBL/GenBank/DDBJ databases">
        <title>Draft genome sequences of strains of Pseudomonas imrae sp. nov.</title>
        <authorList>
            <person name="Salva Serra F."/>
            <person name="Nimje P."/>
            <person name="Moore E.R.B."/>
            <person name="Marathe N.P."/>
        </authorList>
    </citation>
    <scope>NUCLEOTIDE SEQUENCE</scope>
    <source>
        <strain evidence="1">15FMM2</strain>
    </source>
</reference>
<dbReference type="Proteomes" id="UP001637618">
    <property type="component" value="Unassembled WGS sequence"/>
</dbReference>
<keyword evidence="2" id="KW-1185">Reference proteome</keyword>
<name>A0ACC7PNK0_9PSED</name>
<dbReference type="EMBL" id="JAPEQY010000022">
    <property type="protein sequence ID" value="MFO2480277.1"/>
    <property type="molecule type" value="Genomic_DNA"/>
</dbReference>
<sequence length="96" mass="10440">MSKLKREFEPTSLAEALPVPDLNPLPQGYPGVATATDQEALEVGPVRTFRDTVYTSRVLVMEDGQSIPVIKGLVAACSDDQCEFLRNHPELTPAAE</sequence>
<gene>
    <name evidence="1" type="ORF">OOJ96_23110</name>
</gene>
<accession>A0ACC7PNK0</accession>
<organism evidence="1 2">
    <name type="scientific">Pseudomonas imrae</name>
    <dbReference type="NCBI Taxonomy" id="2992837"/>
    <lineage>
        <taxon>Bacteria</taxon>
        <taxon>Pseudomonadati</taxon>
        <taxon>Pseudomonadota</taxon>
        <taxon>Gammaproteobacteria</taxon>
        <taxon>Pseudomonadales</taxon>
        <taxon>Pseudomonadaceae</taxon>
        <taxon>Pseudomonas</taxon>
    </lineage>
</organism>
<proteinExistence type="predicted"/>
<protein>
    <submittedName>
        <fullName evidence="1">Uncharacterized protein</fullName>
    </submittedName>
</protein>
<comment type="caution">
    <text evidence="1">The sequence shown here is derived from an EMBL/GenBank/DDBJ whole genome shotgun (WGS) entry which is preliminary data.</text>
</comment>